<accession>A0AAN7GWG5</accession>
<reference evidence="2" key="2">
    <citation type="submission" date="2023-05" db="EMBL/GenBank/DDBJ databases">
        <authorList>
            <consortium name="Lawrence Berkeley National Laboratory"/>
            <person name="Steindorff A."/>
            <person name="Hensen N."/>
            <person name="Bonometti L."/>
            <person name="Westerberg I."/>
            <person name="Brannstrom I.O."/>
            <person name="Guillou S."/>
            <person name="Cros-Aarteil S."/>
            <person name="Calhoun S."/>
            <person name="Haridas S."/>
            <person name="Kuo A."/>
            <person name="Mondo S."/>
            <person name="Pangilinan J."/>
            <person name="Riley R."/>
            <person name="Labutti K."/>
            <person name="Andreopoulos B."/>
            <person name="Lipzen A."/>
            <person name="Chen C."/>
            <person name="Yanf M."/>
            <person name="Daum C."/>
            <person name="Ng V."/>
            <person name="Clum A."/>
            <person name="Ohm R."/>
            <person name="Martin F."/>
            <person name="Silar P."/>
            <person name="Natvig D."/>
            <person name="Lalanne C."/>
            <person name="Gautier V."/>
            <person name="Ament-Velasquez S.L."/>
            <person name="Kruys A."/>
            <person name="Hutchinson M.I."/>
            <person name="Powell A.J."/>
            <person name="Barry K."/>
            <person name="Miller A.N."/>
            <person name="Grigoriev I.V."/>
            <person name="Debuchy R."/>
            <person name="Gladieux P."/>
            <person name="Thoren M.H."/>
            <person name="Johannesson H."/>
        </authorList>
    </citation>
    <scope>NUCLEOTIDE SEQUENCE</scope>
    <source>
        <strain evidence="2">CBS 990.96</strain>
    </source>
</reference>
<dbReference type="PANTHER" id="PTHR33112:SF10">
    <property type="entry name" value="TOL"/>
    <property type="match status" value="1"/>
</dbReference>
<dbReference type="PANTHER" id="PTHR33112">
    <property type="entry name" value="DOMAIN PROTEIN, PUTATIVE-RELATED"/>
    <property type="match status" value="1"/>
</dbReference>
<dbReference type="EMBL" id="MU865436">
    <property type="protein sequence ID" value="KAK4223174.1"/>
    <property type="molecule type" value="Genomic_DNA"/>
</dbReference>
<proteinExistence type="predicted"/>
<evidence type="ECO:0000313" key="3">
    <source>
        <dbReference type="Proteomes" id="UP001301958"/>
    </source>
</evidence>
<evidence type="ECO:0000313" key="2">
    <source>
        <dbReference type="EMBL" id="KAK4223174.1"/>
    </source>
</evidence>
<organism evidence="2 3">
    <name type="scientific">Podospora fimiseda</name>
    <dbReference type="NCBI Taxonomy" id="252190"/>
    <lineage>
        <taxon>Eukaryota</taxon>
        <taxon>Fungi</taxon>
        <taxon>Dikarya</taxon>
        <taxon>Ascomycota</taxon>
        <taxon>Pezizomycotina</taxon>
        <taxon>Sordariomycetes</taxon>
        <taxon>Sordariomycetidae</taxon>
        <taxon>Sordariales</taxon>
        <taxon>Podosporaceae</taxon>
        <taxon>Podospora</taxon>
    </lineage>
</organism>
<gene>
    <name evidence="2" type="ORF">QBC38DRAFT_539173</name>
</gene>
<dbReference type="Proteomes" id="UP001301958">
    <property type="component" value="Unassembled WGS sequence"/>
</dbReference>
<dbReference type="InterPro" id="IPR010730">
    <property type="entry name" value="HET"/>
</dbReference>
<reference evidence="2" key="1">
    <citation type="journal article" date="2023" name="Mol. Phylogenet. Evol.">
        <title>Genome-scale phylogeny and comparative genomics of the fungal order Sordariales.</title>
        <authorList>
            <person name="Hensen N."/>
            <person name="Bonometti L."/>
            <person name="Westerberg I."/>
            <person name="Brannstrom I.O."/>
            <person name="Guillou S."/>
            <person name="Cros-Aarteil S."/>
            <person name="Calhoun S."/>
            <person name="Haridas S."/>
            <person name="Kuo A."/>
            <person name="Mondo S."/>
            <person name="Pangilinan J."/>
            <person name="Riley R."/>
            <person name="LaButti K."/>
            <person name="Andreopoulos B."/>
            <person name="Lipzen A."/>
            <person name="Chen C."/>
            <person name="Yan M."/>
            <person name="Daum C."/>
            <person name="Ng V."/>
            <person name="Clum A."/>
            <person name="Steindorff A."/>
            <person name="Ohm R.A."/>
            <person name="Martin F."/>
            <person name="Silar P."/>
            <person name="Natvig D.O."/>
            <person name="Lalanne C."/>
            <person name="Gautier V."/>
            <person name="Ament-Velasquez S.L."/>
            <person name="Kruys A."/>
            <person name="Hutchinson M.I."/>
            <person name="Powell A.J."/>
            <person name="Barry K."/>
            <person name="Miller A.N."/>
            <person name="Grigoriev I.V."/>
            <person name="Debuchy R."/>
            <person name="Gladieux P."/>
            <person name="Hiltunen Thoren M."/>
            <person name="Johannesson H."/>
        </authorList>
    </citation>
    <scope>NUCLEOTIDE SEQUENCE</scope>
    <source>
        <strain evidence="2">CBS 990.96</strain>
    </source>
</reference>
<protein>
    <recommendedName>
        <fullName evidence="1">Heterokaryon incompatibility domain-containing protein</fullName>
    </recommendedName>
</protein>
<feature type="domain" description="Heterokaryon incompatibility" evidence="1">
    <location>
        <begin position="135"/>
        <end position="219"/>
    </location>
</feature>
<evidence type="ECO:0000259" key="1">
    <source>
        <dbReference type="Pfam" id="PF06985"/>
    </source>
</evidence>
<dbReference type="AlphaFoldDB" id="A0AAN7GWG5"/>
<comment type="caution">
    <text evidence="2">The sequence shown here is derived from an EMBL/GenBank/DDBJ whole genome shotgun (WGS) entry which is preliminary data.</text>
</comment>
<dbReference type="Pfam" id="PF06985">
    <property type="entry name" value="HET"/>
    <property type="match status" value="1"/>
</dbReference>
<keyword evidence="3" id="KW-1185">Reference proteome</keyword>
<name>A0AAN7GWG5_9PEZI</name>
<sequence length="510" mass="58402">MQEYEPEELSKSASSWERSIYDPFIGTFSSESASTVVSNYVSSHSTGCVSNARLLRKWLQHCDNHHSGCKPAPRERKFWPKRIIFIDGSISGKLTLVEKQFLYEDYLVLSHCWGNPTSVDKSRFCTTLENHDHHALCIIQGDGGDWESQANTMQDIFANTYCTIAATSADSWKDGFLKPQSDPLDGQTQNYSTPSPCKCDFDKDVDAGPLMKRAWVLQERVLSRRTIHFTGSHVYCECGDGVICEQLTKLEPPFGKQYFILDPRFPNRLYTSGYERTVQFIQFLFVKYSASGITEETDRAIAINSLIIRIEQVLETSSHYGIFQLFLSSLLLWKRRQDSNPPIEYKKQVPSWSWMAYSGGIDFILEPTDQFLVPHRDDLCFADDGRALNIKVRNFGEGYRVEENGENYDIMVGTEKVGSLWLDMGDQIQLQDCKCILVGTLNDEKEDDEEEDARRYYYILVIRGKYEGPNQHKDEGKHGNKDRGKKYERIGVGKVQVRLVSIDCTLGTLW</sequence>